<dbReference type="EMBL" id="FNWV01000006">
    <property type="protein sequence ID" value="SEH65125.1"/>
    <property type="molecule type" value="Genomic_DNA"/>
</dbReference>
<feature type="domain" description="N-acetyltransferase" evidence="1">
    <location>
        <begin position="1"/>
        <end position="152"/>
    </location>
</feature>
<dbReference type="InterPro" id="IPR016181">
    <property type="entry name" value="Acyl_CoA_acyltransferase"/>
</dbReference>
<organism evidence="2 3">
    <name type="scientific">Ruminococcus flavefaciens</name>
    <dbReference type="NCBI Taxonomy" id="1265"/>
    <lineage>
        <taxon>Bacteria</taxon>
        <taxon>Bacillati</taxon>
        <taxon>Bacillota</taxon>
        <taxon>Clostridia</taxon>
        <taxon>Eubacteriales</taxon>
        <taxon>Oscillospiraceae</taxon>
        <taxon>Ruminococcus</taxon>
    </lineage>
</organism>
<dbReference type="Gene3D" id="3.40.630.30">
    <property type="match status" value="1"/>
</dbReference>
<dbReference type="PROSITE" id="PS51186">
    <property type="entry name" value="GNAT"/>
    <property type="match status" value="1"/>
</dbReference>
<dbReference type="RefSeq" id="WP_074716850.1">
    <property type="nucleotide sequence ID" value="NZ_FNWV01000006.1"/>
</dbReference>
<keyword evidence="2" id="KW-0689">Ribosomal protein</keyword>
<protein>
    <submittedName>
        <fullName evidence="2">Ribosomal protein S18 acetylase RimI</fullName>
    </submittedName>
</protein>
<dbReference type="CDD" id="cd04301">
    <property type="entry name" value="NAT_SF"/>
    <property type="match status" value="1"/>
</dbReference>
<dbReference type="InterPro" id="IPR000182">
    <property type="entry name" value="GNAT_dom"/>
</dbReference>
<dbReference type="Proteomes" id="UP000183190">
    <property type="component" value="Unassembled WGS sequence"/>
</dbReference>
<dbReference type="Pfam" id="PF13673">
    <property type="entry name" value="Acetyltransf_10"/>
    <property type="match status" value="1"/>
</dbReference>
<gene>
    <name evidence="2" type="ORF">SAMN02910265_01942</name>
</gene>
<reference evidence="2 3" key="1">
    <citation type="submission" date="2016-10" db="EMBL/GenBank/DDBJ databases">
        <authorList>
            <person name="de Groot N.N."/>
        </authorList>
    </citation>
    <scope>NUCLEOTIDE SEQUENCE [LARGE SCALE GENOMIC DNA]</scope>
    <source>
        <strain evidence="2 3">YAD2003</strain>
    </source>
</reference>
<evidence type="ECO:0000313" key="3">
    <source>
        <dbReference type="Proteomes" id="UP000183190"/>
    </source>
</evidence>
<dbReference type="GO" id="GO:0005840">
    <property type="term" value="C:ribosome"/>
    <property type="evidence" value="ECO:0007669"/>
    <property type="project" value="UniProtKB-KW"/>
</dbReference>
<dbReference type="SUPFAM" id="SSF55729">
    <property type="entry name" value="Acyl-CoA N-acyltransferases (Nat)"/>
    <property type="match status" value="1"/>
</dbReference>
<keyword evidence="2" id="KW-0687">Ribonucleoprotein</keyword>
<accession>A0A1H6K167</accession>
<evidence type="ECO:0000313" key="2">
    <source>
        <dbReference type="EMBL" id="SEH65125.1"/>
    </source>
</evidence>
<sequence>MNIYKAKIEDLAIVKAIAHSAINAVYPHYYPLGAVEFFLAHHSDEHILRDIEKGIVFLLKDDNENTVGTVTVAENEMTRLFVLPQYHGKGYGGRLIRFAEEKIAEKYDTVKLDASLPAKSIYLKKGYSFVSYHSIDCGSGDKLCYDEMTKRV</sequence>
<evidence type="ECO:0000259" key="1">
    <source>
        <dbReference type="PROSITE" id="PS51186"/>
    </source>
</evidence>
<dbReference type="AlphaFoldDB" id="A0A1H6K167"/>
<dbReference type="GO" id="GO:0016747">
    <property type="term" value="F:acyltransferase activity, transferring groups other than amino-acyl groups"/>
    <property type="evidence" value="ECO:0007669"/>
    <property type="project" value="InterPro"/>
</dbReference>
<name>A0A1H6K167_RUMFL</name>
<proteinExistence type="predicted"/>
<dbReference type="OrthoDB" id="9800797at2"/>